<accession>A0AAE0X1R1</accession>
<protein>
    <submittedName>
        <fullName evidence="1">Uncharacterized protein</fullName>
    </submittedName>
</protein>
<proteinExistence type="predicted"/>
<comment type="caution">
    <text evidence="1">The sequence shown here is derived from an EMBL/GenBank/DDBJ whole genome shotgun (WGS) entry which is preliminary data.</text>
</comment>
<keyword evidence="2" id="KW-1185">Reference proteome</keyword>
<name>A0AAE0X1R1_9PEZI</name>
<dbReference type="EMBL" id="JAULSO010000005">
    <property type="protein sequence ID" value="KAK3682820.1"/>
    <property type="molecule type" value="Genomic_DNA"/>
</dbReference>
<dbReference type="Proteomes" id="UP001270362">
    <property type="component" value="Unassembled WGS sequence"/>
</dbReference>
<organism evidence="1 2">
    <name type="scientific">Podospora appendiculata</name>
    <dbReference type="NCBI Taxonomy" id="314037"/>
    <lineage>
        <taxon>Eukaryota</taxon>
        <taxon>Fungi</taxon>
        <taxon>Dikarya</taxon>
        <taxon>Ascomycota</taxon>
        <taxon>Pezizomycotina</taxon>
        <taxon>Sordariomycetes</taxon>
        <taxon>Sordariomycetidae</taxon>
        <taxon>Sordariales</taxon>
        <taxon>Podosporaceae</taxon>
        <taxon>Podospora</taxon>
    </lineage>
</organism>
<sequence>MPDRGPGGEDIDENEVKEIWSEDSALIQVLETLMEEFQQVKFSSEDEFWDFLDNTWPPRVDEIIADMARLEESEGRKESLRSIGVELVCEEEGSHTEKRAPLLEKTVKDANYWIRRMDEIVGKAY</sequence>
<gene>
    <name evidence="1" type="ORF">B0T22DRAFT_472051</name>
</gene>
<evidence type="ECO:0000313" key="2">
    <source>
        <dbReference type="Proteomes" id="UP001270362"/>
    </source>
</evidence>
<dbReference type="AlphaFoldDB" id="A0AAE0X1R1"/>
<evidence type="ECO:0000313" key="1">
    <source>
        <dbReference type="EMBL" id="KAK3682820.1"/>
    </source>
</evidence>
<reference evidence="1" key="1">
    <citation type="journal article" date="2023" name="Mol. Phylogenet. Evol.">
        <title>Genome-scale phylogeny and comparative genomics of the fungal order Sordariales.</title>
        <authorList>
            <person name="Hensen N."/>
            <person name="Bonometti L."/>
            <person name="Westerberg I."/>
            <person name="Brannstrom I.O."/>
            <person name="Guillou S."/>
            <person name="Cros-Aarteil S."/>
            <person name="Calhoun S."/>
            <person name="Haridas S."/>
            <person name="Kuo A."/>
            <person name="Mondo S."/>
            <person name="Pangilinan J."/>
            <person name="Riley R."/>
            <person name="LaButti K."/>
            <person name="Andreopoulos B."/>
            <person name="Lipzen A."/>
            <person name="Chen C."/>
            <person name="Yan M."/>
            <person name="Daum C."/>
            <person name="Ng V."/>
            <person name="Clum A."/>
            <person name="Steindorff A."/>
            <person name="Ohm R.A."/>
            <person name="Martin F."/>
            <person name="Silar P."/>
            <person name="Natvig D.O."/>
            <person name="Lalanne C."/>
            <person name="Gautier V."/>
            <person name="Ament-Velasquez S.L."/>
            <person name="Kruys A."/>
            <person name="Hutchinson M.I."/>
            <person name="Powell A.J."/>
            <person name="Barry K."/>
            <person name="Miller A.N."/>
            <person name="Grigoriev I.V."/>
            <person name="Debuchy R."/>
            <person name="Gladieux P."/>
            <person name="Hiltunen Thoren M."/>
            <person name="Johannesson H."/>
        </authorList>
    </citation>
    <scope>NUCLEOTIDE SEQUENCE</scope>
    <source>
        <strain evidence="1">CBS 314.62</strain>
    </source>
</reference>
<reference evidence="1" key="2">
    <citation type="submission" date="2023-06" db="EMBL/GenBank/DDBJ databases">
        <authorList>
            <consortium name="Lawrence Berkeley National Laboratory"/>
            <person name="Haridas S."/>
            <person name="Hensen N."/>
            <person name="Bonometti L."/>
            <person name="Westerberg I."/>
            <person name="Brannstrom I.O."/>
            <person name="Guillou S."/>
            <person name="Cros-Aarteil S."/>
            <person name="Calhoun S."/>
            <person name="Kuo A."/>
            <person name="Mondo S."/>
            <person name="Pangilinan J."/>
            <person name="Riley R."/>
            <person name="Labutti K."/>
            <person name="Andreopoulos B."/>
            <person name="Lipzen A."/>
            <person name="Chen C."/>
            <person name="Yanf M."/>
            <person name="Daum C."/>
            <person name="Ng V."/>
            <person name="Clum A."/>
            <person name="Steindorff A."/>
            <person name="Ohm R."/>
            <person name="Martin F."/>
            <person name="Silar P."/>
            <person name="Natvig D."/>
            <person name="Lalanne C."/>
            <person name="Gautier V."/>
            <person name="Ament-Velasquez S.L."/>
            <person name="Kruys A."/>
            <person name="Hutchinson M.I."/>
            <person name="Powell A.J."/>
            <person name="Barry K."/>
            <person name="Miller A.N."/>
            <person name="Grigoriev I.V."/>
            <person name="Debuchy R."/>
            <person name="Gladieux P."/>
            <person name="Thoren M.H."/>
            <person name="Johannesson H."/>
        </authorList>
    </citation>
    <scope>NUCLEOTIDE SEQUENCE</scope>
    <source>
        <strain evidence="1">CBS 314.62</strain>
    </source>
</reference>